<gene>
    <name evidence="2" type="ORF">FEN17_15850</name>
</gene>
<name>A0A5R9KXU7_9BACT</name>
<organism evidence="2 3">
    <name type="scientific">Dyadobacter luticola</name>
    <dbReference type="NCBI Taxonomy" id="1979387"/>
    <lineage>
        <taxon>Bacteria</taxon>
        <taxon>Pseudomonadati</taxon>
        <taxon>Bacteroidota</taxon>
        <taxon>Cytophagia</taxon>
        <taxon>Cytophagales</taxon>
        <taxon>Spirosomataceae</taxon>
        <taxon>Dyadobacter</taxon>
    </lineage>
</organism>
<accession>A0A5R9KXU7</accession>
<keyword evidence="2" id="KW-0540">Nuclease</keyword>
<keyword evidence="2" id="KW-0255">Endonuclease</keyword>
<protein>
    <submittedName>
        <fullName evidence="2">Uma2 family endonuclease</fullName>
    </submittedName>
</protein>
<dbReference type="Pfam" id="PF05685">
    <property type="entry name" value="Uma2"/>
    <property type="match status" value="1"/>
</dbReference>
<dbReference type="PANTHER" id="PTHR36558">
    <property type="entry name" value="GLR1098 PROTEIN"/>
    <property type="match status" value="1"/>
</dbReference>
<evidence type="ECO:0000259" key="1">
    <source>
        <dbReference type="Pfam" id="PF05685"/>
    </source>
</evidence>
<dbReference type="PANTHER" id="PTHR36558:SF1">
    <property type="entry name" value="RESTRICTION ENDONUCLEASE DOMAIN-CONTAINING PROTEIN-RELATED"/>
    <property type="match status" value="1"/>
</dbReference>
<dbReference type="InterPro" id="IPR011335">
    <property type="entry name" value="Restrct_endonuc-II-like"/>
</dbReference>
<dbReference type="AlphaFoldDB" id="A0A5R9KXU7"/>
<proteinExistence type="predicted"/>
<dbReference type="SUPFAM" id="SSF52980">
    <property type="entry name" value="Restriction endonuclease-like"/>
    <property type="match status" value="1"/>
</dbReference>
<comment type="caution">
    <text evidence="2">The sequence shown here is derived from an EMBL/GenBank/DDBJ whole genome shotgun (WGS) entry which is preliminary data.</text>
</comment>
<dbReference type="OrthoDB" id="668969at2"/>
<sequence>MSAQAIMVYSDQEYLKLEREAEYKSEFFKGEIVAMAGAGFNHNRIVENLSGECYIAFKGKSCQTFSSDMRLHIPLSGLYTYPDLVAVCGPIEFLDDKEDTILNPVSIFEVLSPSTSGYDRGEKFHMYRSVPSLKEYVLINSMSVGAEVWKKNGEDLWYLFSEAYNLEGSIEIPGIGLSLEMADIYYNTNNLKFTLHP</sequence>
<keyword evidence="2" id="KW-0378">Hydrolase</keyword>
<dbReference type="Gene3D" id="3.90.1570.10">
    <property type="entry name" value="tt1808, chain A"/>
    <property type="match status" value="1"/>
</dbReference>
<keyword evidence="3" id="KW-1185">Reference proteome</keyword>
<reference evidence="2 3" key="1">
    <citation type="submission" date="2019-05" db="EMBL/GenBank/DDBJ databases">
        <authorList>
            <person name="Qu J.-H."/>
        </authorList>
    </citation>
    <scope>NUCLEOTIDE SEQUENCE [LARGE SCALE GENOMIC DNA]</scope>
    <source>
        <strain evidence="2 3">T17</strain>
    </source>
</reference>
<dbReference type="CDD" id="cd06260">
    <property type="entry name" value="DUF820-like"/>
    <property type="match status" value="1"/>
</dbReference>
<dbReference type="InterPro" id="IPR012296">
    <property type="entry name" value="Nuclease_put_TT1808"/>
</dbReference>
<dbReference type="Proteomes" id="UP000306402">
    <property type="component" value="Unassembled WGS sequence"/>
</dbReference>
<dbReference type="GO" id="GO:0004519">
    <property type="term" value="F:endonuclease activity"/>
    <property type="evidence" value="ECO:0007669"/>
    <property type="project" value="UniProtKB-KW"/>
</dbReference>
<feature type="domain" description="Putative restriction endonuclease" evidence="1">
    <location>
        <begin position="12"/>
        <end position="171"/>
    </location>
</feature>
<evidence type="ECO:0000313" key="2">
    <source>
        <dbReference type="EMBL" id="TLV00939.1"/>
    </source>
</evidence>
<evidence type="ECO:0000313" key="3">
    <source>
        <dbReference type="Proteomes" id="UP000306402"/>
    </source>
</evidence>
<dbReference type="InterPro" id="IPR008538">
    <property type="entry name" value="Uma2"/>
</dbReference>
<dbReference type="RefSeq" id="WP_138366312.1">
    <property type="nucleotide sequence ID" value="NZ_VCEJ01000004.1"/>
</dbReference>
<dbReference type="EMBL" id="VCEJ01000004">
    <property type="protein sequence ID" value="TLV00939.1"/>
    <property type="molecule type" value="Genomic_DNA"/>
</dbReference>